<feature type="domain" description="Glycosyltransferase 2-like" evidence="2">
    <location>
        <begin position="8"/>
        <end position="128"/>
    </location>
</feature>
<dbReference type="Pfam" id="PF00535">
    <property type="entry name" value="Glycos_transf_2"/>
    <property type="match status" value="1"/>
</dbReference>
<accession>A0A6I6XH72</accession>
<keyword evidence="1" id="KW-1003">Cell membrane</keyword>
<keyword evidence="1" id="KW-0997">Cell inner membrane</keyword>
<dbReference type="EMBL" id="CP026115">
    <property type="protein sequence ID" value="QHG64861.1"/>
    <property type="molecule type" value="Genomic_DNA"/>
</dbReference>
<name>A0A6I6XH72_PSEPU</name>
<dbReference type="Gene3D" id="3.90.550.10">
    <property type="entry name" value="Spore Coat Polysaccharide Biosynthesis Protein SpsA, Chain A"/>
    <property type="match status" value="1"/>
</dbReference>
<dbReference type="GO" id="GO:0016740">
    <property type="term" value="F:transferase activity"/>
    <property type="evidence" value="ECO:0007669"/>
    <property type="project" value="UniProtKB-KW"/>
</dbReference>
<protein>
    <submittedName>
        <fullName evidence="3">Glycosyltransferase family 2 protein</fullName>
    </submittedName>
</protein>
<keyword evidence="3" id="KW-0808">Transferase</keyword>
<evidence type="ECO:0000313" key="3">
    <source>
        <dbReference type="EMBL" id="QHG64861.1"/>
    </source>
</evidence>
<dbReference type="AlphaFoldDB" id="A0A6I6XH72"/>
<dbReference type="InterPro" id="IPR001173">
    <property type="entry name" value="Glyco_trans_2-like"/>
</dbReference>
<dbReference type="Proteomes" id="UP000464480">
    <property type="component" value="Chromosome"/>
</dbReference>
<dbReference type="PANTHER" id="PTHR43179">
    <property type="entry name" value="RHAMNOSYLTRANSFERASE WBBL"/>
    <property type="match status" value="1"/>
</dbReference>
<evidence type="ECO:0000256" key="1">
    <source>
        <dbReference type="ARBA" id="ARBA00022519"/>
    </source>
</evidence>
<dbReference type="RefSeq" id="WP_159410216.1">
    <property type="nucleotide sequence ID" value="NZ_CP026115.2"/>
</dbReference>
<sequence length="318" mass="35255">MDKKPVDVMVVNFNTAALLQPMFDALRAAGGEALASYLVVDNASVDDSVERLGKVCPEALLLSNKLNVGFGRANNQLLAHLQGKYALLLNTDAFVAADSLQKTVDYMEAHPECGILGVRLVGRDGDLQPSCRYFPTPLNVFVGRTGLGRFFPGLKMVDEMDWDHASVRECDWLPGCFYLVRREVLDQVGLFDPRYFLYYEEVDHCKRVKAAGWKVVYFPDTTVVHIGGESSKSVAELEAASRQISGYQIESELLYFRKHHGPAGLALHMLLVSLGDLVLALKALLKGRGLAAIKACWRHTCATWSLLFKTQFASQPTR</sequence>
<gene>
    <name evidence="3" type="ORF">C2H86_10720</name>
</gene>
<dbReference type="PANTHER" id="PTHR43179:SF7">
    <property type="entry name" value="RHAMNOSYLTRANSFERASE WBBL"/>
    <property type="match status" value="1"/>
</dbReference>
<organism evidence="3 4">
    <name type="scientific">Pseudomonas putida</name>
    <name type="common">Arthrobacter siderocapsulatus</name>
    <dbReference type="NCBI Taxonomy" id="303"/>
    <lineage>
        <taxon>Bacteria</taxon>
        <taxon>Pseudomonadati</taxon>
        <taxon>Pseudomonadota</taxon>
        <taxon>Gammaproteobacteria</taxon>
        <taxon>Pseudomonadales</taxon>
        <taxon>Pseudomonadaceae</taxon>
        <taxon>Pseudomonas</taxon>
    </lineage>
</organism>
<dbReference type="CDD" id="cd04186">
    <property type="entry name" value="GT_2_like_c"/>
    <property type="match status" value="1"/>
</dbReference>
<dbReference type="InterPro" id="IPR029044">
    <property type="entry name" value="Nucleotide-diphossugar_trans"/>
</dbReference>
<proteinExistence type="predicted"/>
<keyword evidence="1" id="KW-0472">Membrane</keyword>
<reference evidence="3 4" key="1">
    <citation type="submission" date="2020-02" db="EMBL/GenBank/DDBJ databases">
        <title>Pseudomonas Putida W5 Complete Genome Assembly.</title>
        <authorList>
            <person name="Yuan Z.-C."/>
            <person name="Shaw G.A."/>
            <person name="Cusano A.D."/>
            <person name="Caddey B.J."/>
            <person name="Weselowski B.J."/>
        </authorList>
    </citation>
    <scope>NUCLEOTIDE SEQUENCE [LARGE SCALE GENOMIC DNA]</scope>
    <source>
        <strain evidence="3 4">W5</strain>
    </source>
</reference>
<dbReference type="SUPFAM" id="SSF53448">
    <property type="entry name" value="Nucleotide-diphospho-sugar transferases"/>
    <property type="match status" value="1"/>
</dbReference>
<evidence type="ECO:0000259" key="2">
    <source>
        <dbReference type="Pfam" id="PF00535"/>
    </source>
</evidence>
<evidence type="ECO:0000313" key="4">
    <source>
        <dbReference type="Proteomes" id="UP000464480"/>
    </source>
</evidence>